<dbReference type="Pfam" id="PF00258">
    <property type="entry name" value="Flavodoxin_1"/>
    <property type="match status" value="1"/>
</dbReference>
<dbReference type="PROSITE" id="PS50902">
    <property type="entry name" value="FLAVODOXIN_LIKE"/>
    <property type="match status" value="1"/>
</dbReference>
<dbReference type="InterPro" id="IPR001226">
    <property type="entry name" value="Flavodoxin_CS"/>
</dbReference>
<organism evidence="10 11">
    <name type="scientific">Lentibacillus juripiscarius</name>
    <dbReference type="NCBI Taxonomy" id="257446"/>
    <lineage>
        <taxon>Bacteria</taxon>
        <taxon>Bacillati</taxon>
        <taxon>Bacillota</taxon>
        <taxon>Bacilli</taxon>
        <taxon>Bacillales</taxon>
        <taxon>Bacillaceae</taxon>
        <taxon>Lentibacillus</taxon>
    </lineage>
</organism>
<evidence type="ECO:0000256" key="1">
    <source>
        <dbReference type="ARBA" id="ARBA00001917"/>
    </source>
</evidence>
<evidence type="ECO:0000256" key="4">
    <source>
        <dbReference type="ARBA" id="ARBA00022448"/>
    </source>
</evidence>
<dbReference type="InterPro" id="IPR029039">
    <property type="entry name" value="Flavoprotein-like_sf"/>
</dbReference>
<keyword evidence="4 8" id="KW-0813">Transport</keyword>
<dbReference type="PANTHER" id="PTHR42809:SF1">
    <property type="entry name" value="FLAVODOXIN 1"/>
    <property type="match status" value="1"/>
</dbReference>
<dbReference type="Gene3D" id="3.40.50.360">
    <property type="match status" value="1"/>
</dbReference>
<evidence type="ECO:0000313" key="10">
    <source>
        <dbReference type="EMBL" id="MFD2761167.1"/>
    </source>
</evidence>
<protein>
    <recommendedName>
        <fullName evidence="8">Flavodoxin</fullName>
    </recommendedName>
</protein>
<feature type="domain" description="Flavodoxin-like" evidence="9">
    <location>
        <begin position="4"/>
        <end position="145"/>
    </location>
</feature>
<dbReference type="NCBIfam" id="NF005216">
    <property type="entry name" value="PRK06703.1"/>
    <property type="match status" value="1"/>
</dbReference>
<keyword evidence="5 8" id="KW-0285">Flavoprotein</keyword>
<keyword evidence="11" id="KW-1185">Reference proteome</keyword>
<dbReference type="InterPro" id="IPR050619">
    <property type="entry name" value="Flavodoxin"/>
</dbReference>
<reference evidence="11" key="1">
    <citation type="journal article" date="2019" name="Int. J. Syst. Evol. Microbiol.">
        <title>The Global Catalogue of Microorganisms (GCM) 10K type strain sequencing project: providing services to taxonomists for standard genome sequencing and annotation.</title>
        <authorList>
            <consortium name="The Broad Institute Genomics Platform"/>
            <consortium name="The Broad Institute Genome Sequencing Center for Infectious Disease"/>
            <person name="Wu L."/>
            <person name="Ma J."/>
        </authorList>
    </citation>
    <scope>NUCLEOTIDE SEQUENCE [LARGE SCALE GENOMIC DNA]</scope>
    <source>
        <strain evidence="11">TISTR 1535</strain>
    </source>
</reference>
<accession>A0ABW5V945</accession>
<evidence type="ECO:0000256" key="8">
    <source>
        <dbReference type="RuleBase" id="RU367037"/>
    </source>
</evidence>
<keyword evidence="6 8" id="KW-0288">FMN</keyword>
<dbReference type="PROSITE" id="PS00201">
    <property type="entry name" value="FLAVODOXIN"/>
    <property type="match status" value="1"/>
</dbReference>
<gene>
    <name evidence="10" type="ORF">ACFSUO_09315</name>
</gene>
<evidence type="ECO:0000256" key="7">
    <source>
        <dbReference type="ARBA" id="ARBA00022982"/>
    </source>
</evidence>
<dbReference type="SUPFAM" id="SSF52218">
    <property type="entry name" value="Flavoproteins"/>
    <property type="match status" value="1"/>
</dbReference>
<dbReference type="EMBL" id="JBHUNA010000020">
    <property type="protein sequence ID" value="MFD2761167.1"/>
    <property type="molecule type" value="Genomic_DNA"/>
</dbReference>
<evidence type="ECO:0000256" key="3">
    <source>
        <dbReference type="ARBA" id="ARBA00005267"/>
    </source>
</evidence>
<sequence>MGKVLLLYASMTGNTEQMADIITEAVQRRGHEVVTKTFELDPIDVEELAAYDGVLVGTYSWDDGELPYEAEDFYDELDDVDITGMVAGVFGSGDSFYDTFGGAANSMGDRFVEKQVKLVSERLIVDLEPDEDDRKRCEAFADAFCDLVEGTEEEA</sequence>
<dbReference type="InterPro" id="IPR008254">
    <property type="entry name" value="Flavodoxin/NO_synth"/>
</dbReference>
<evidence type="ECO:0000259" key="9">
    <source>
        <dbReference type="PROSITE" id="PS50902"/>
    </source>
</evidence>
<dbReference type="Proteomes" id="UP001597502">
    <property type="component" value="Unassembled WGS sequence"/>
</dbReference>
<dbReference type="RefSeq" id="WP_382393387.1">
    <property type="nucleotide sequence ID" value="NZ_JBHUNA010000020.1"/>
</dbReference>
<evidence type="ECO:0000256" key="5">
    <source>
        <dbReference type="ARBA" id="ARBA00022630"/>
    </source>
</evidence>
<proteinExistence type="inferred from homology"/>
<dbReference type="InterPro" id="IPR010087">
    <property type="entry name" value="Flav_short"/>
</dbReference>
<dbReference type="NCBIfam" id="TIGR01753">
    <property type="entry name" value="flav_short"/>
    <property type="match status" value="1"/>
</dbReference>
<keyword evidence="7 8" id="KW-0249">Electron transport</keyword>
<comment type="cofactor">
    <cofactor evidence="1 8">
        <name>FMN</name>
        <dbReference type="ChEBI" id="CHEBI:58210"/>
    </cofactor>
</comment>
<evidence type="ECO:0000256" key="6">
    <source>
        <dbReference type="ARBA" id="ARBA00022643"/>
    </source>
</evidence>
<comment type="caution">
    <text evidence="10">The sequence shown here is derived from an EMBL/GenBank/DDBJ whole genome shotgun (WGS) entry which is preliminary data.</text>
</comment>
<comment type="function">
    <text evidence="2 8">Low-potential electron donor to a number of redox enzymes.</text>
</comment>
<evidence type="ECO:0000256" key="2">
    <source>
        <dbReference type="ARBA" id="ARBA00003297"/>
    </source>
</evidence>
<dbReference type="PANTHER" id="PTHR42809">
    <property type="entry name" value="FLAVODOXIN 2"/>
    <property type="match status" value="1"/>
</dbReference>
<name>A0ABW5V945_9BACI</name>
<evidence type="ECO:0000313" key="11">
    <source>
        <dbReference type="Proteomes" id="UP001597502"/>
    </source>
</evidence>
<comment type="similarity">
    <text evidence="3 8">Belongs to the flavodoxin family.</text>
</comment>